<feature type="transmembrane region" description="Helical" evidence="2">
    <location>
        <begin position="155"/>
        <end position="176"/>
    </location>
</feature>
<feature type="compositionally biased region" description="Basic and acidic residues" evidence="1">
    <location>
        <begin position="795"/>
        <end position="805"/>
    </location>
</feature>
<feature type="compositionally biased region" description="Basic and acidic residues" evidence="1">
    <location>
        <begin position="970"/>
        <end position="992"/>
    </location>
</feature>
<feature type="compositionally biased region" description="Gly residues" evidence="1">
    <location>
        <begin position="1290"/>
        <end position="1299"/>
    </location>
</feature>
<organism evidence="3 4">
    <name type="scientific">Frigoriglobus tundricola</name>
    <dbReference type="NCBI Taxonomy" id="2774151"/>
    <lineage>
        <taxon>Bacteria</taxon>
        <taxon>Pseudomonadati</taxon>
        <taxon>Planctomycetota</taxon>
        <taxon>Planctomycetia</taxon>
        <taxon>Gemmatales</taxon>
        <taxon>Gemmataceae</taxon>
        <taxon>Frigoriglobus</taxon>
    </lineage>
</organism>
<feature type="transmembrane region" description="Helical" evidence="2">
    <location>
        <begin position="64"/>
        <end position="85"/>
    </location>
</feature>
<keyword evidence="2" id="KW-1133">Transmembrane helix</keyword>
<feature type="compositionally biased region" description="Basic and acidic residues" evidence="1">
    <location>
        <begin position="1198"/>
        <end position="1208"/>
    </location>
</feature>
<keyword evidence="4" id="KW-1185">Reference proteome</keyword>
<name>A0A6M5Z5W5_9BACT</name>
<feature type="compositionally biased region" description="Basic and acidic residues" evidence="1">
    <location>
        <begin position="692"/>
        <end position="713"/>
    </location>
</feature>
<accession>A0A6M5Z5W5</accession>
<dbReference type="Proteomes" id="UP000503447">
    <property type="component" value="Chromosome"/>
</dbReference>
<feature type="compositionally biased region" description="Basic and acidic residues" evidence="1">
    <location>
        <begin position="827"/>
        <end position="844"/>
    </location>
</feature>
<dbReference type="EMBL" id="CP053452">
    <property type="protein sequence ID" value="QJX00804.1"/>
    <property type="molecule type" value="Genomic_DNA"/>
</dbReference>
<feature type="compositionally biased region" description="Basic and acidic residues" evidence="1">
    <location>
        <begin position="779"/>
        <end position="789"/>
    </location>
</feature>
<evidence type="ECO:0000313" key="3">
    <source>
        <dbReference type="EMBL" id="QJX00804.1"/>
    </source>
</evidence>
<feature type="compositionally biased region" description="Basic and acidic residues" evidence="1">
    <location>
        <begin position="1112"/>
        <end position="1185"/>
    </location>
</feature>
<sequence length="1322" mass="142607">MAAVLDKQDPATKNGSQVDEQIAQATSRIRAHDLAFGGLVLLALVLVYATGMICLDRYFVLPEWVRQVSLLGLVAVFAGTAYVTLVGPLRQRINPLYAARQVERTIDDAKNSVTGYVAAQQKGDLNSTVKAALASRAAKSVAEADVNRAIDHRGLVYLGAVSVAFFLALVVLFFVFRPAPFGSLMGRAFVPFSSAVIPNQTQIRLMKPDPTDPTITTGQSITVAVHLGGKVPSAAGPDRARLLIRHNTADPNYDELPMVAGETTRDFELRVPDYLVQNGFWYKVAAGDAVTDEYKVTVRSLPLFNETQVAYEYPKYLRRKPDSANGPLVSAYRGTTVTLTARTNREVRDGLMVIEPANTRVAGTVVPGKPDSLQFVFKLIEAGKYKLSFTATNGEISADTFQSTIAVEVDSAPQVVINKPEEDEVTEPANGQLKVDGKIGDDFGIDTVTLKMKIVGRLEQDLPDVPYMNGKSRSFRREKDGTWPTDLDYKVSVDFATLKKNAAGLDVQLAPDTVIEYWLEATDNCTEPKPNVGRSQPKKVRLTAPKVGEEEQKNLDSEKDKRKTEEKQHADQQQKKLANEKRDPKKGQPDAKEPEKKDGETGGEQQNQDKPKPGDKNESPEKNPADQPNKVEKQPGKPGGQPNKEPQKGENDPGKGQADQTPKEGDTPSKPNSADNTNPDKSKPDTAPPPKTADEKQIEDTAKEFEKELKDQNKTGGAGKGDPTPNEADKTEPGSTKPQPMDGMKGTGDPSEPKPEQKSPGANDPTKPMGQPDNAPASDKSKGDLKQPDDPATPKPDEKKADPKAGQKGGAAPSERQSEPLGPPPGGDKETPKEKQPAPKDPNQKQDANSGSTGKPSTQKEEDKSTGEQGGSPNPADKKDPAADAGSQNKPMPENTRGGDKPAPQPKGAPGENQRPAPGAGEGKPDKAPPAGGTKLMPKDDPMAKGEDAQPKPGDPGANEPKQPNGSDAAESKPDDPKNAPKGRKSLDKGGDKPAPNDAKKGEPNAGDGHAAEKKLDEKQLKELQDAAKNLNSTDPAKKKDAQDKLDKAIGEDKRKEMENLANDLQSNDKARRDAAEQKLENMKKELEKQAAKKDGKDSAPGKEPTPEEMAELMKKAQDLQSKDEKTRQQAQQDLDKKIGEENRKTLEEMMKNQKPSDPEQEKKTKEQLEKMAKSQSKKTDDDFTPRGPGDSPKAKGRMQDAKERADSAELLLEQFEKNQKSLQAKKGWTDEEYKQFLDGYRKRVEDLRQEAEKEALAGTKPTPPGPAATTPPGFTPGGLGGKADALSGPSGGPAGVGGPTAAPPGFEKARDIFQKGLQKKP</sequence>
<protein>
    <submittedName>
        <fullName evidence="3">Uncharacterized protein</fullName>
    </submittedName>
</protein>
<evidence type="ECO:0000313" key="4">
    <source>
        <dbReference type="Proteomes" id="UP000503447"/>
    </source>
</evidence>
<feature type="transmembrane region" description="Helical" evidence="2">
    <location>
        <begin position="34"/>
        <end position="58"/>
    </location>
</feature>
<feature type="region of interest" description="Disordered" evidence="1">
    <location>
        <begin position="1246"/>
        <end position="1322"/>
    </location>
</feature>
<keyword evidence="2" id="KW-0472">Membrane</keyword>
<feature type="compositionally biased region" description="Basic and acidic residues" evidence="1">
    <location>
        <begin position="1036"/>
        <end position="1059"/>
    </location>
</feature>
<dbReference type="KEGG" id="ftj:FTUN_8442"/>
<feature type="compositionally biased region" description="Basic and acidic residues" evidence="1">
    <location>
        <begin position="1067"/>
        <end position="1101"/>
    </location>
</feature>
<evidence type="ECO:0000256" key="2">
    <source>
        <dbReference type="SAM" id="Phobius"/>
    </source>
</evidence>
<feature type="compositionally biased region" description="Polar residues" evidence="1">
    <location>
        <begin position="845"/>
        <end position="857"/>
    </location>
</feature>
<gene>
    <name evidence="3" type="ORF">FTUN_8442</name>
</gene>
<feature type="compositionally biased region" description="Basic and acidic residues" evidence="1">
    <location>
        <begin position="607"/>
        <end position="635"/>
    </location>
</feature>
<dbReference type="RefSeq" id="WP_171475477.1">
    <property type="nucleotide sequence ID" value="NZ_CP053452.2"/>
</dbReference>
<proteinExistence type="predicted"/>
<reference evidence="4" key="1">
    <citation type="submission" date="2020-05" db="EMBL/GenBank/DDBJ databases">
        <title>Frigoriglobus tundricola gen. nov., sp. nov., a psychrotolerant cellulolytic planctomycete of the family Gemmataceae with two divergent copies of 16S rRNA gene.</title>
        <authorList>
            <person name="Kulichevskaya I.S."/>
            <person name="Ivanova A.A."/>
            <person name="Naumoff D.G."/>
            <person name="Beletsky A.V."/>
            <person name="Rijpstra W.I.C."/>
            <person name="Sinninghe Damste J.S."/>
            <person name="Mardanov A.V."/>
            <person name="Ravin N.V."/>
            <person name="Dedysh S.N."/>
        </authorList>
    </citation>
    <scope>NUCLEOTIDE SEQUENCE [LARGE SCALE GENOMIC DNA]</scope>
    <source>
        <strain evidence="4">PL17</strain>
    </source>
</reference>
<feature type="compositionally biased region" description="Basic and acidic residues" evidence="1">
    <location>
        <begin position="1246"/>
        <end position="1256"/>
    </location>
</feature>
<keyword evidence="2" id="KW-0812">Transmembrane</keyword>
<feature type="region of interest" description="Disordered" evidence="1">
    <location>
        <begin position="524"/>
        <end position="1215"/>
    </location>
</feature>
<feature type="compositionally biased region" description="Basic and acidic residues" evidence="1">
    <location>
        <begin position="937"/>
        <end position="950"/>
    </location>
</feature>
<evidence type="ECO:0000256" key="1">
    <source>
        <dbReference type="SAM" id="MobiDB-lite"/>
    </source>
</evidence>
<feature type="compositionally biased region" description="Basic and acidic residues" evidence="1">
    <location>
        <begin position="1010"/>
        <end position="1026"/>
    </location>
</feature>
<feature type="compositionally biased region" description="Basic and acidic residues" evidence="1">
    <location>
        <begin position="547"/>
        <end position="600"/>
    </location>
</feature>